<reference evidence="8" key="1">
    <citation type="submission" date="2025-08" db="UniProtKB">
        <authorList>
            <consortium name="RefSeq"/>
        </authorList>
    </citation>
    <scope>IDENTIFICATION</scope>
    <source>
        <tissue evidence="8">Whole larvae</tissue>
    </source>
</reference>
<keyword evidence="4" id="KW-0325">Glycoprotein</keyword>
<sequence>MFNKVYFIAFWLVLVILTKTLANETVVIELQQRKLSGKVEKTFFNKQDYFSFKGIPYATPPIGKLRFKPPTPYEGWEGTYKAYENKPTCLQYSSRMRMGEPFGISGDEDCLYLSVFTPDLRGSKAVVVFDYSDNFRSGFNGTDTYSPLFFMEEDVIVVTINHRFGLMGYLSTEDEVIPGNNGIRDFILGLQWIKDNIEHFGGDPKRITLMGNRGGAILANILMYSEQAKDLFHGIIMQSGTAMESIIFGQDSKGLAFKLAQLVNITAEDSATLLEEFQKIDVYKLLAKEADAISNDLMENHQISSIPLSPIIEKESQSAVLSSFPMSSKIINDVPVLLGFNSREGLDLASHYIFEPRLITDLGQDFFFQFPIRSGFRFDRKSSVFEEAIKEIKDFYFEDGYLHYNNILEYAVYVGDVLQDFAINYAARKLTTELQSNVFYYMFDFCGLLNENTLYISNHARSTTENWGATITDEICYLHMCSRISKNYEDLNKLISEQPEIKVLKKMVRMWTNFAKTGNPTPSAEDKLLKGFIWNPVDKKDNDLNYLHINKGLRMKKNPLGEREHFWDQFLRKYSQMAINGLVQPASELREDL</sequence>
<evidence type="ECO:0000256" key="1">
    <source>
        <dbReference type="ARBA" id="ARBA00005964"/>
    </source>
</evidence>
<evidence type="ECO:0000256" key="3">
    <source>
        <dbReference type="ARBA" id="ARBA00022801"/>
    </source>
</evidence>
<dbReference type="Pfam" id="PF00135">
    <property type="entry name" value="COesterase"/>
    <property type="match status" value="1"/>
</dbReference>
<dbReference type="KEGG" id="gmw:113521860"/>
<dbReference type="RefSeq" id="XP_031765760.2">
    <property type="nucleotide sequence ID" value="XM_031909900.2"/>
</dbReference>
<dbReference type="InterPro" id="IPR002018">
    <property type="entry name" value="CarbesteraseB"/>
</dbReference>
<comment type="similarity">
    <text evidence="1">Belongs to the type-B carboxylesterase/lipase family.</text>
</comment>
<feature type="chain" id="PRO_5046726300" evidence="5">
    <location>
        <begin position="23"/>
        <end position="593"/>
    </location>
</feature>
<feature type="domain" description="Carboxylesterase type B" evidence="6">
    <location>
        <begin position="26"/>
        <end position="567"/>
    </location>
</feature>
<evidence type="ECO:0000256" key="5">
    <source>
        <dbReference type="SAM" id="SignalP"/>
    </source>
</evidence>
<keyword evidence="7" id="KW-1185">Reference proteome</keyword>
<proteinExistence type="inferred from homology"/>
<gene>
    <name evidence="8" type="primary">LOC113521860</name>
</gene>
<dbReference type="Proteomes" id="UP001652740">
    <property type="component" value="Unplaced"/>
</dbReference>
<dbReference type="PANTHER" id="PTHR43142:SF1">
    <property type="entry name" value="CARBOXYLIC ESTER HYDROLASE"/>
    <property type="match status" value="1"/>
</dbReference>
<dbReference type="AlphaFoldDB" id="A0A6J3C1S9"/>
<accession>A0A6J3C1S9</accession>
<evidence type="ECO:0000256" key="2">
    <source>
        <dbReference type="ARBA" id="ARBA00022487"/>
    </source>
</evidence>
<evidence type="ECO:0000256" key="4">
    <source>
        <dbReference type="ARBA" id="ARBA00023180"/>
    </source>
</evidence>
<keyword evidence="2" id="KW-0719">Serine esterase</keyword>
<organism evidence="7 8">
    <name type="scientific">Galleria mellonella</name>
    <name type="common">Greater wax moth</name>
    <dbReference type="NCBI Taxonomy" id="7137"/>
    <lineage>
        <taxon>Eukaryota</taxon>
        <taxon>Metazoa</taxon>
        <taxon>Ecdysozoa</taxon>
        <taxon>Arthropoda</taxon>
        <taxon>Hexapoda</taxon>
        <taxon>Insecta</taxon>
        <taxon>Pterygota</taxon>
        <taxon>Neoptera</taxon>
        <taxon>Endopterygota</taxon>
        <taxon>Lepidoptera</taxon>
        <taxon>Glossata</taxon>
        <taxon>Ditrysia</taxon>
        <taxon>Pyraloidea</taxon>
        <taxon>Pyralidae</taxon>
        <taxon>Galleriinae</taxon>
        <taxon>Galleria</taxon>
    </lineage>
</organism>
<dbReference type="GeneID" id="113521860"/>
<evidence type="ECO:0000259" key="6">
    <source>
        <dbReference type="Pfam" id="PF00135"/>
    </source>
</evidence>
<dbReference type="PANTHER" id="PTHR43142">
    <property type="entry name" value="CARBOXYLIC ESTER HYDROLASE"/>
    <property type="match status" value="1"/>
</dbReference>
<dbReference type="PROSITE" id="PS00941">
    <property type="entry name" value="CARBOXYLESTERASE_B_2"/>
    <property type="match status" value="1"/>
</dbReference>
<dbReference type="InParanoid" id="A0A6J3C1S9"/>
<evidence type="ECO:0000313" key="7">
    <source>
        <dbReference type="Proteomes" id="UP001652740"/>
    </source>
</evidence>
<protein>
    <submittedName>
        <fullName evidence="8">Juvenile hormone esterase-like</fullName>
    </submittedName>
</protein>
<evidence type="ECO:0000313" key="8">
    <source>
        <dbReference type="RefSeq" id="XP_031765760.2"/>
    </source>
</evidence>
<dbReference type="InterPro" id="IPR029058">
    <property type="entry name" value="AB_hydrolase_fold"/>
</dbReference>
<keyword evidence="5" id="KW-0732">Signal</keyword>
<name>A0A6J3C1S9_GALME</name>
<dbReference type="Gene3D" id="3.40.50.1820">
    <property type="entry name" value="alpha/beta hydrolase"/>
    <property type="match status" value="1"/>
</dbReference>
<dbReference type="SUPFAM" id="SSF53474">
    <property type="entry name" value="alpha/beta-Hydrolases"/>
    <property type="match status" value="1"/>
</dbReference>
<keyword evidence="3" id="KW-0378">Hydrolase</keyword>
<dbReference type="InterPro" id="IPR019819">
    <property type="entry name" value="Carboxylesterase_B_CS"/>
</dbReference>
<feature type="signal peptide" evidence="5">
    <location>
        <begin position="1"/>
        <end position="22"/>
    </location>
</feature>